<protein>
    <submittedName>
        <fullName evidence="1">Uncharacterized protein</fullName>
    </submittedName>
</protein>
<comment type="caution">
    <text evidence="1">The sequence shown here is derived from an EMBL/GenBank/DDBJ whole genome shotgun (WGS) entry which is preliminary data.</text>
</comment>
<organism evidence="1 2">
    <name type="scientific">Cucurbitaria berberidis CBS 394.84</name>
    <dbReference type="NCBI Taxonomy" id="1168544"/>
    <lineage>
        <taxon>Eukaryota</taxon>
        <taxon>Fungi</taxon>
        <taxon>Dikarya</taxon>
        <taxon>Ascomycota</taxon>
        <taxon>Pezizomycotina</taxon>
        <taxon>Dothideomycetes</taxon>
        <taxon>Pleosporomycetidae</taxon>
        <taxon>Pleosporales</taxon>
        <taxon>Pleosporineae</taxon>
        <taxon>Cucurbitariaceae</taxon>
        <taxon>Cucurbitaria</taxon>
    </lineage>
</organism>
<gene>
    <name evidence="1" type="ORF">K460DRAFT_405988</name>
</gene>
<evidence type="ECO:0000313" key="2">
    <source>
        <dbReference type="Proteomes" id="UP000800039"/>
    </source>
</evidence>
<accession>A0A9P4GGM7</accession>
<name>A0A9P4GGM7_9PLEO</name>
<sequence length="99" mass="10838">MRTTLTEAEDKLSRGITIITTPHAHECLTSKGDDSFKNVYALDLWVWDNLVLDVDAAEKTSSIGAKPSIKITDMPRKHIPPGPLCIANDLLRAVPPTNS</sequence>
<dbReference type="EMBL" id="ML976616">
    <property type="protein sequence ID" value="KAF1845748.1"/>
    <property type="molecule type" value="Genomic_DNA"/>
</dbReference>
<reference evidence="1" key="1">
    <citation type="submission" date="2020-01" db="EMBL/GenBank/DDBJ databases">
        <authorList>
            <consortium name="DOE Joint Genome Institute"/>
            <person name="Haridas S."/>
            <person name="Albert R."/>
            <person name="Binder M."/>
            <person name="Bloem J."/>
            <person name="Labutti K."/>
            <person name="Salamov A."/>
            <person name="Andreopoulos B."/>
            <person name="Baker S.E."/>
            <person name="Barry K."/>
            <person name="Bills G."/>
            <person name="Bluhm B.H."/>
            <person name="Cannon C."/>
            <person name="Castanera R."/>
            <person name="Culley D.E."/>
            <person name="Daum C."/>
            <person name="Ezra D."/>
            <person name="Gonzalez J.B."/>
            <person name="Henrissat B."/>
            <person name="Kuo A."/>
            <person name="Liang C."/>
            <person name="Lipzen A."/>
            <person name="Lutzoni F."/>
            <person name="Magnuson J."/>
            <person name="Mondo S."/>
            <person name="Nolan M."/>
            <person name="Ohm R."/>
            <person name="Pangilinan J."/>
            <person name="Park H.-J."/>
            <person name="Ramirez L."/>
            <person name="Alfaro M."/>
            <person name="Sun H."/>
            <person name="Tritt A."/>
            <person name="Yoshinaga Y."/>
            <person name="Zwiers L.-H."/>
            <person name="Turgeon B.G."/>
            <person name="Goodwin S.B."/>
            <person name="Spatafora J.W."/>
            <person name="Crous P.W."/>
            <person name="Grigoriev I.V."/>
        </authorList>
    </citation>
    <scope>NUCLEOTIDE SEQUENCE</scope>
    <source>
        <strain evidence="1">CBS 394.84</strain>
    </source>
</reference>
<dbReference type="GeneID" id="63854160"/>
<proteinExistence type="predicted"/>
<evidence type="ECO:0000313" key="1">
    <source>
        <dbReference type="EMBL" id="KAF1845748.1"/>
    </source>
</evidence>
<dbReference type="OrthoDB" id="332863at2759"/>
<dbReference type="Proteomes" id="UP000800039">
    <property type="component" value="Unassembled WGS sequence"/>
</dbReference>
<dbReference type="AlphaFoldDB" id="A0A9P4GGM7"/>
<dbReference type="RefSeq" id="XP_040788311.1">
    <property type="nucleotide sequence ID" value="XM_040936910.1"/>
</dbReference>
<keyword evidence="2" id="KW-1185">Reference proteome</keyword>